<organism evidence="12 13">
    <name type="scientific">Thermoanaerobacter thermohydrosulfuricus WC1</name>
    <dbReference type="NCBI Taxonomy" id="1198630"/>
    <lineage>
        <taxon>Bacteria</taxon>
        <taxon>Bacillati</taxon>
        <taxon>Bacillota</taxon>
        <taxon>Clostridia</taxon>
        <taxon>Thermoanaerobacterales</taxon>
        <taxon>Thermoanaerobacteraceae</taxon>
        <taxon>Thermoanaerobacter</taxon>
    </lineage>
</organism>
<evidence type="ECO:0000256" key="4">
    <source>
        <dbReference type="ARBA" id="ARBA00022630"/>
    </source>
</evidence>
<evidence type="ECO:0000256" key="3">
    <source>
        <dbReference type="ARBA" id="ARBA00011048"/>
    </source>
</evidence>
<dbReference type="GO" id="GO:0046872">
    <property type="term" value="F:metal ion binding"/>
    <property type="evidence" value="ECO:0007669"/>
    <property type="project" value="UniProtKB-KW"/>
</dbReference>
<comment type="similarity">
    <text evidence="3">In the N-terminal section; belongs to the NADH:flavin oxidoreductase/NADH oxidase family.</text>
</comment>
<dbReference type="InterPro" id="IPR001155">
    <property type="entry name" value="OxRdtase_FMN_N"/>
</dbReference>
<feature type="domain" description="NADH:flavin oxidoreductase/NADH oxidase N-terminal" evidence="10">
    <location>
        <begin position="9"/>
        <end position="340"/>
    </location>
</feature>
<feature type="domain" description="FAD/NAD(P)-binding" evidence="11">
    <location>
        <begin position="388"/>
        <end position="617"/>
    </location>
</feature>
<evidence type="ECO:0000256" key="2">
    <source>
        <dbReference type="ARBA" id="ARBA00001966"/>
    </source>
</evidence>
<proteinExistence type="inferred from homology"/>
<evidence type="ECO:0000313" key="12">
    <source>
        <dbReference type="EMBL" id="EMT39138.1"/>
    </source>
</evidence>
<dbReference type="Pfam" id="PF00724">
    <property type="entry name" value="Oxidored_FMN"/>
    <property type="match status" value="1"/>
</dbReference>
<dbReference type="Proteomes" id="UP000013242">
    <property type="component" value="Unassembled WGS sequence"/>
</dbReference>
<evidence type="ECO:0000256" key="8">
    <source>
        <dbReference type="ARBA" id="ARBA00023004"/>
    </source>
</evidence>
<comment type="cofactor">
    <cofactor evidence="2">
        <name>[4Fe-4S] cluster</name>
        <dbReference type="ChEBI" id="CHEBI:49883"/>
    </cofactor>
</comment>
<dbReference type="Gene3D" id="3.50.50.60">
    <property type="entry name" value="FAD/NAD(P)-binding domain"/>
    <property type="match status" value="1"/>
</dbReference>
<evidence type="ECO:0000256" key="7">
    <source>
        <dbReference type="ARBA" id="ARBA00023002"/>
    </source>
</evidence>
<dbReference type="InterPro" id="IPR036188">
    <property type="entry name" value="FAD/NAD-bd_sf"/>
</dbReference>
<keyword evidence="9" id="KW-0411">Iron-sulfur</keyword>
<dbReference type="PRINTS" id="PR00368">
    <property type="entry name" value="FADPNR"/>
</dbReference>
<dbReference type="Pfam" id="PF07992">
    <property type="entry name" value="Pyr_redox_2"/>
    <property type="match status" value="1"/>
</dbReference>
<evidence type="ECO:0000256" key="5">
    <source>
        <dbReference type="ARBA" id="ARBA00022643"/>
    </source>
</evidence>
<dbReference type="PANTHER" id="PTHR42917">
    <property type="entry name" value="2,4-DIENOYL-COA REDUCTASE"/>
    <property type="match status" value="1"/>
</dbReference>
<accession>M8CXR6</accession>
<evidence type="ECO:0000256" key="6">
    <source>
        <dbReference type="ARBA" id="ARBA00022723"/>
    </source>
</evidence>
<dbReference type="PATRIC" id="fig|1198630.3.peg.1394"/>
<name>M8CXR6_THETY</name>
<dbReference type="CDD" id="cd02803">
    <property type="entry name" value="OYE_like_FMN_family"/>
    <property type="match status" value="1"/>
</dbReference>
<keyword evidence="5" id="KW-0288">FMN</keyword>
<reference evidence="12 13" key="1">
    <citation type="journal article" date="2013" name="PLoS ONE">
        <title>Genomic Evaluation of Thermoanaerobacter spp. for the Construction of Designer Co-Cultures to Improve Lignocellulosic Biofuel Production.</title>
        <authorList>
            <person name="Verbeke T.J."/>
            <person name="Zhang X."/>
            <person name="Henrissat B."/>
            <person name="Spicer V."/>
            <person name="Rydzak T."/>
            <person name="Krokhin O.V."/>
            <person name="Fristensky B."/>
            <person name="Levin D.B."/>
            <person name="Sparling R."/>
        </authorList>
    </citation>
    <scope>NUCLEOTIDE SEQUENCE [LARGE SCALE GENOMIC DNA]</scope>
    <source>
        <strain evidence="12 13">WC1</strain>
    </source>
</reference>
<dbReference type="PRINTS" id="PR00469">
    <property type="entry name" value="PNDRDTASEII"/>
</dbReference>
<dbReference type="SUPFAM" id="SSF51905">
    <property type="entry name" value="FAD/NAD(P)-binding domain"/>
    <property type="match status" value="1"/>
</dbReference>
<dbReference type="AlphaFoldDB" id="M8CXR6"/>
<dbReference type="HOGENOM" id="CLU_012153_1_2_9"/>
<dbReference type="GO" id="GO:0051536">
    <property type="term" value="F:iron-sulfur cluster binding"/>
    <property type="evidence" value="ECO:0007669"/>
    <property type="project" value="UniProtKB-KW"/>
</dbReference>
<dbReference type="InterPro" id="IPR051793">
    <property type="entry name" value="NADH:flavin_oxidoreductase"/>
</dbReference>
<dbReference type="Gene3D" id="3.40.50.720">
    <property type="entry name" value="NAD(P)-binding Rossmann-like Domain"/>
    <property type="match status" value="1"/>
</dbReference>
<keyword evidence="7" id="KW-0560">Oxidoreductase</keyword>
<dbReference type="EMBL" id="AMYG01000031">
    <property type="protein sequence ID" value="EMT39138.1"/>
    <property type="molecule type" value="Genomic_DNA"/>
</dbReference>
<keyword evidence="4" id="KW-0285">Flavoprotein</keyword>
<dbReference type="Gene3D" id="3.20.20.70">
    <property type="entry name" value="Aldolase class I"/>
    <property type="match status" value="1"/>
</dbReference>
<dbReference type="InterPro" id="IPR023753">
    <property type="entry name" value="FAD/NAD-binding_dom"/>
</dbReference>
<protein>
    <submittedName>
        <fullName evidence="12">NADH:flavin oxidoreductase, Old Yellow Enzyme family</fullName>
    </submittedName>
</protein>
<evidence type="ECO:0000313" key="13">
    <source>
        <dbReference type="Proteomes" id="UP000013242"/>
    </source>
</evidence>
<gene>
    <name evidence="12" type="ORF">TthWC1_1366</name>
</gene>
<dbReference type="PANTHER" id="PTHR42917:SF2">
    <property type="entry name" value="2,4-DIENOYL-COA REDUCTASE [(2E)-ENOYL-COA-PRODUCING]"/>
    <property type="match status" value="1"/>
</dbReference>
<dbReference type="RefSeq" id="WP_004400600.1">
    <property type="nucleotide sequence ID" value="NZ_KB731285.1"/>
</dbReference>
<dbReference type="GO" id="GO:0016491">
    <property type="term" value="F:oxidoreductase activity"/>
    <property type="evidence" value="ECO:0007669"/>
    <property type="project" value="UniProtKB-KW"/>
</dbReference>
<keyword evidence="6" id="KW-0479">Metal-binding</keyword>
<evidence type="ECO:0000256" key="9">
    <source>
        <dbReference type="ARBA" id="ARBA00023014"/>
    </source>
</evidence>
<dbReference type="GO" id="GO:0010181">
    <property type="term" value="F:FMN binding"/>
    <property type="evidence" value="ECO:0007669"/>
    <property type="project" value="InterPro"/>
</dbReference>
<dbReference type="SUPFAM" id="SSF51395">
    <property type="entry name" value="FMN-linked oxidoreductases"/>
    <property type="match status" value="1"/>
</dbReference>
<comment type="cofactor">
    <cofactor evidence="1">
        <name>FMN</name>
        <dbReference type="ChEBI" id="CHEBI:58210"/>
    </cofactor>
</comment>
<evidence type="ECO:0000259" key="10">
    <source>
        <dbReference type="Pfam" id="PF00724"/>
    </source>
</evidence>
<comment type="caution">
    <text evidence="12">The sequence shown here is derived from an EMBL/GenBank/DDBJ whole genome shotgun (WGS) entry which is preliminary data.</text>
</comment>
<dbReference type="InterPro" id="IPR013785">
    <property type="entry name" value="Aldolase_TIM"/>
</dbReference>
<keyword evidence="8" id="KW-0408">Iron</keyword>
<evidence type="ECO:0000259" key="11">
    <source>
        <dbReference type="Pfam" id="PF07992"/>
    </source>
</evidence>
<evidence type="ECO:0000256" key="1">
    <source>
        <dbReference type="ARBA" id="ARBA00001917"/>
    </source>
</evidence>
<sequence>MNSSLEFEKLLEPIQIGPMKLRNRIVMPPMVTNYAAADGAVTERFKAYHQARAKGGVGLIIVEATYVHPSGKGFQNQVGIYKDELISGLRELTETVHKYGAKIAVQLYHAGRQTTSKVTGMKVVAPSPIPCPVKQEMPKELSVDEIKELVESFGQAARRAKEAGFDAVEIHGAHGYLLNQFLSPYSNKRTDEYGGSFENRIRFPLEVVRRVREEVGGDFPIIYRMSAEEYVPGGLTIEDTKIFAQKLVEAGVNALHISGGVYESSAMIIQPAAIPQGCFVENAAAIKKAINSKIPVIVVGRIKDPLMAEQIIREGKADLVSMGRALLADPNLPQKVSEGKIQEIRKCIGCNQGCIDRLFQDLDITCIANALTGHETEFDIENPAEKKKKVLIVGGGPGGLEAARVAALRGHEVILYEKQTDLGGQMRIAAVPPYKGEINDLANYLINQVKKSGIAIVKGKEADMKTIQEVKPDVVILATGSEPIIPEIPGANQKNVVTAHDVLKNAVIVGKKVVVIGGGLVGCETAEFLADQDKEVTVVEMLDDIAIDVGALTRVLLLNRMAEKKITVLTKSKVREISGDKVIIESKSGTQEITGIDTVVMAVGSKPKNDLLKSIEEENIPVYAIGDCIKPRKFIDAIHEGFRIAYNL</sequence>
<keyword evidence="13" id="KW-1185">Reference proteome</keyword>